<feature type="region of interest" description="Disordered" evidence="4">
    <location>
        <begin position="352"/>
        <end position="392"/>
    </location>
</feature>
<feature type="domain" description="ATP-grasp" evidence="5">
    <location>
        <begin position="129"/>
        <end position="347"/>
    </location>
</feature>
<dbReference type="OrthoDB" id="2013972at2759"/>
<dbReference type="AlphaFoldDB" id="A0A507BJC5"/>
<feature type="domain" description="ATP-grasp" evidence="5">
    <location>
        <begin position="531"/>
        <end position="730"/>
    </location>
</feature>
<dbReference type="InterPro" id="IPR011761">
    <property type="entry name" value="ATP-grasp"/>
</dbReference>
<dbReference type="PANTHER" id="PTHR23132">
    <property type="entry name" value="D-ALANINE--D-ALANINE LIGASE"/>
    <property type="match status" value="1"/>
</dbReference>
<dbReference type="SUPFAM" id="SSF56059">
    <property type="entry name" value="Glutathione synthetase ATP-binding domain-like"/>
    <property type="match status" value="2"/>
</dbReference>
<comment type="caution">
    <text evidence="6">The sequence shown here is derived from an EMBL/GenBank/DDBJ whole genome shotgun (WGS) entry which is preliminary data.</text>
</comment>
<keyword evidence="2 6" id="KW-0436">Ligase</keyword>
<dbReference type="EMBL" id="QEAO01000059">
    <property type="protein sequence ID" value="TPX30710.1"/>
    <property type="molecule type" value="Genomic_DNA"/>
</dbReference>
<dbReference type="GeneID" id="42007016"/>
<comment type="similarity">
    <text evidence="1">Belongs to the D-alanine--D-alanine ligase family.</text>
</comment>
<dbReference type="STRING" id="1806994.A0A507BJC5"/>
<organism evidence="6 7">
    <name type="scientific">Synchytrium microbalum</name>
    <dbReference type="NCBI Taxonomy" id="1806994"/>
    <lineage>
        <taxon>Eukaryota</taxon>
        <taxon>Fungi</taxon>
        <taxon>Fungi incertae sedis</taxon>
        <taxon>Chytridiomycota</taxon>
        <taxon>Chytridiomycota incertae sedis</taxon>
        <taxon>Chytridiomycetes</taxon>
        <taxon>Synchytriales</taxon>
        <taxon>Synchytriaceae</taxon>
        <taxon>Synchytrium</taxon>
    </lineage>
</organism>
<evidence type="ECO:0000256" key="4">
    <source>
        <dbReference type="SAM" id="MobiDB-lite"/>
    </source>
</evidence>
<sequence>MAPKAPVRRLTLGSRKILPDVVTDETLVRSAAEKATHNSEKEDYFNELTQLAEDLNFAPVIHKMTLTNMLEEIDGIPLDELVFNLCDGCDLDGVCGPSVAAYLEQRLYPNVVGCDLQFINNTLTKAGMKELFLKHHVSCPPGFAATTSTDLDAEVTSWGMTYPLFVKVSDSYGSVGIDDNSVCHDSQALHDKCTAVFQEFANLVVEEYIDGPEFSVLISGDSRDPNCNVVVYPPAERAFNKDLPRFQRFISYLRNWDESLLAHHYASVTDYNDVAALQDLARRAYIACSGNSFGRVDVRKRDTSGKFYVLEVNASCGLGKGSSSDFILGLAGQSTKDFFQILLSSALKPPAASEEDGDLVSSPTEVSPTTIPSTTLPPTEEPESSEPAVPTVVLPPEVENRVQELLKNPSLHIFPTPILHVIVAAVMLEDEGIPEPEMSLREAWGKDVVYVSELEQAFRSLGFDPIVHLHHFDDIEATLDGLSPDEDLVVNACLGADGSEVAQLLEQRGFKSHVGLNAAFFRHSRNRITMREHLKANRLRIPVGVALNASDDVAKVVKGASLEFPVYVKPATSHRHVEGGYAGRKVWTLEGLQAYLKVEEDVVVEEFISGVEFKALVAGDGRDPRADIIVFPAVQIIKPTVEEEPTPISNDRDLDPEPFTTTATADNADGSSPRINRKSSFIPSLLRRMTSTPIFTTATPPIIEPKYVRMTSESIMTQLDIQDVARRAYVAVEGSCYGIVSVIQSGGVNGELVVLGVSSDIKFGGGGSAGAILALAGLNAEALWSWLLKRVGSAKELGRVE</sequence>
<dbReference type="Proteomes" id="UP000319731">
    <property type="component" value="Unassembled WGS sequence"/>
</dbReference>
<evidence type="ECO:0000313" key="6">
    <source>
        <dbReference type="EMBL" id="TPX30710.1"/>
    </source>
</evidence>
<dbReference type="Gene3D" id="3.30.470.20">
    <property type="entry name" value="ATP-grasp fold, B domain"/>
    <property type="match status" value="2"/>
</dbReference>
<feature type="compositionally biased region" description="Low complexity" evidence="4">
    <location>
        <begin position="366"/>
        <end position="378"/>
    </location>
</feature>
<dbReference type="GO" id="GO:0008716">
    <property type="term" value="F:D-alanine-D-alanine ligase activity"/>
    <property type="evidence" value="ECO:0007669"/>
    <property type="project" value="InterPro"/>
</dbReference>
<evidence type="ECO:0000259" key="5">
    <source>
        <dbReference type="PROSITE" id="PS50975"/>
    </source>
</evidence>
<keyword evidence="3" id="KW-0067">ATP-binding</keyword>
<dbReference type="GO" id="GO:0005524">
    <property type="term" value="F:ATP binding"/>
    <property type="evidence" value="ECO:0007669"/>
    <property type="project" value="UniProtKB-UniRule"/>
</dbReference>
<keyword evidence="7" id="KW-1185">Reference proteome</keyword>
<protein>
    <submittedName>
        <fullName evidence="6">D-alanine---D-alanine ligase</fullName>
    </submittedName>
</protein>
<keyword evidence="3" id="KW-0547">Nucleotide-binding</keyword>
<dbReference type="Gene3D" id="3.30.1490.20">
    <property type="entry name" value="ATP-grasp fold, A domain"/>
    <property type="match status" value="1"/>
</dbReference>
<proteinExistence type="inferred from homology"/>
<dbReference type="Pfam" id="PF07478">
    <property type="entry name" value="Dala_Dala_lig_C"/>
    <property type="match status" value="1"/>
</dbReference>
<gene>
    <name evidence="6" type="ORF">SmJEL517_g05793</name>
</gene>
<reference evidence="6 7" key="1">
    <citation type="journal article" date="2019" name="Sci. Rep.">
        <title>Comparative genomics of chytrid fungi reveal insights into the obligate biotrophic and pathogenic lifestyle of Synchytrium endobioticum.</title>
        <authorList>
            <person name="van de Vossenberg B.T.L.H."/>
            <person name="Warris S."/>
            <person name="Nguyen H.D.T."/>
            <person name="van Gent-Pelzer M.P.E."/>
            <person name="Joly D.L."/>
            <person name="van de Geest H.C."/>
            <person name="Bonants P.J.M."/>
            <person name="Smith D.S."/>
            <person name="Levesque C.A."/>
            <person name="van der Lee T.A.J."/>
        </authorList>
    </citation>
    <scope>NUCLEOTIDE SEQUENCE [LARGE SCALE GENOMIC DNA]</scope>
    <source>
        <strain evidence="6 7">JEL517</strain>
    </source>
</reference>
<feature type="compositionally biased region" description="Polar residues" evidence="4">
    <location>
        <begin position="659"/>
        <end position="677"/>
    </location>
</feature>
<dbReference type="PROSITE" id="PS50975">
    <property type="entry name" value="ATP_GRASP"/>
    <property type="match status" value="2"/>
</dbReference>
<dbReference type="PANTHER" id="PTHR23132:SF23">
    <property type="entry name" value="D-ALANINE--D-ALANINE LIGASE B"/>
    <property type="match status" value="1"/>
</dbReference>
<dbReference type="RefSeq" id="XP_031022315.1">
    <property type="nucleotide sequence ID" value="XM_031171719.1"/>
</dbReference>
<feature type="region of interest" description="Disordered" evidence="4">
    <location>
        <begin position="641"/>
        <end position="677"/>
    </location>
</feature>
<dbReference type="GO" id="GO:0046872">
    <property type="term" value="F:metal ion binding"/>
    <property type="evidence" value="ECO:0007669"/>
    <property type="project" value="InterPro"/>
</dbReference>
<dbReference type="InterPro" id="IPR011095">
    <property type="entry name" value="Dala_Dala_lig_C"/>
</dbReference>
<name>A0A507BJC5_9FUNG</name>
<dbReference type="InterPro" id="IPR013815">
    <property type="entry name" value="ATP_grasp_subdomain_1"/>
</dbReference>
<evidence type="ECO:0000256" key="1">
    <source>
        <dbReference type="ARBA" id="ARBA00010871"/>
    </source>
</evidence>
<evidence type="ECO:0000313" key="7">
    <source>
        <dbReference type="Proteomes" id="UP000319731"/>
    </source>
</evidence>
<accession>A0A507BJC5</accession>
<evidence type="ECO:0000256" key="2">
    <source>
        <dbReference type="ARBA" id="ARBA00022598"/>
    </source>
</evidence>
<evidence type="ECO:0000256" key="3">
    <source>
        <dbReference type="PROSITE-ProRule" id="PRU00409"/>
    </source>
</evidence>